<dbReference type="SMART" id="SM00838">
    <property type="entry name" value="EFG_C"/>
    <property type="match status" value="1"/>
</dbReference>
<dbReference type="InterPro" id="IPR005225">
    <property type="entry name" value="Small_GTP-bd"/>
</dbReference>
<evidence type="ECO:0000313" key="6">
    <source>
        <dbReference type="EMBL" id="CAH0400655.1"/>
    </source>
</evidence>
<dbReference type="Pfam" id="PF14492">
    <property type="entry name" value="EFG_III"/>
    <property type="match status" value="1"/>
</dbReference>
<dbReference type="SUPFAM" id="SSF54980">
    <property type="entry name" value="EF-G C-terminal domain-like"/>
    <property type="match status" value="2"/>
</dbReference>
<evidence type="ECO:0000256" key="1">
    <source>
        <dbReference type="ARBA" id="ARBA00022741"/>
    </source>
</evidence>
<dbReference type="PROSITE" id="PS00301">
    <property type="entry name" value="G_TR_1"/>
    <property type="match status" value="1"/>
</dbReference>
<dbReference type="InterPro" id="IPR009000">
    <property type="entry name" value="Transl_B-barrel_sf"/>
</dbReference>
<reference evidence="6" key="1">
    <citation type="submission" date="2021-12" db="EMBL/GenBank/DDBJ databases">
        <authorList>
            <person name="King R."/>
        </authorList>
    </citation>
    <scope>NUCLEOTIDE SEQUENCE</scope>
</reference>
<feature type="domain" description="Tr-type G" evidence="5">
    <location>
        <begin position="35"/>
        <end position="316"/>
    </location>
</feature>
<dbReference type="InterPro" id="IPR031157">
    <property type="entry name" value="G_TR_CS"/>
</dbReference>
<dbReference type="SUPFAM" id="SSF50447">
    <property type="entry name" value="Translation proteins"/>
    <property type="match status" value="1"/>
</dbReference>
<dbReference type="Pfam" id="PF22042">
    <property type="entry name" value="EF-G_D2"/>
    <property type="match status" value="1"/>
</dbReference>
<proteinExistence type="predicted"/>
<dbReference type="SMART" id="SM00889">
    <property type="entry name" value="EFG_IV"/>
    <property type="match status" value="1"/>
</dbReference>
<dbReference type="InterPro" id="IPR005517">
    <property type="entry name" value="Transl_elong_EFG/EF2_IV"/>
</dbReference>
<dbReference type="PRINTS" id="PR00315">
    <property type="entry name" value="ELONGATNFCT"/>
</dbReference>
<dbReference type="InterPro" id="IPR035647">
    <property type="entry name" value="EFG_III/V"/>
</dbReference>
<dbReference type="PANTHER" id="PTHR43261">
    <property type="entry name" value="TRANSLATION ELONGATION FACTOR G-RELATED"/>
    <property type="match status" value="1"/>
</dbReference>
<dbReference type="SUPFAM" id="SSF54211">
    <property type="entry name" value="Ribosomal protein S5 domain 2-like"/>
    <property type="match status" value="1"/>
</dbReference>
<dbReference type="CDD" id="cd16262">
    <property type="entry name" value="EFG_III"/>
    <property type="match status" value="1"/>
</dbReference>
<dbReference type="InterPro" id="IPR020568">
    <property type="entry name" value="Ribosomal_Su5_D2-typ_SF"/>
</dbReference>
<organism evidence="6 7">
    <name type="scientific">Chilo suppressalis</name>
    <name type="common">Asiatic rice borer moth</name>
    <dbReference type="NCBI Taxonomy" id="168631"/>
    <lineage>
        <taxon>Eukaryota</taxon>
        <taxon>Metazoa</taxon>
        <taxon>Ecdysozoa</taxon>
        <taxon>Arthropoda</taxon>
        <taxon>Hexapoda</taxon>
        <taxon>Insecta</taxon>
        <taxon>Pterygota</taxon>
        <taxon>Neoptera</taxon>
        <taxon>Endopterygota</taxon>
        <taxon>Lepidoptera</taxon>
        <taxon>Glossata</taxon>
        <taxon>Ditrysia</taxon>
        <taxon>Pyraloidea</taxon>
        <taxon>Crambidae</taxon>
        <taxon>Crambinae</taxon>
        <taxon>Chilo</taxon>
    </lineage>
</organism>
<dbReference type="Gene3D" id="3.30.70.240">
    <property type="match status" value="1"/>
</dbReference>
<dbReference type="InterPro" id="IPR000640">
    <property type="entry name" value="EFG_V-like"/>
</dbReference>
<dbReference type="CDD" id="cd03713">
    <property type="entry name" value="EFG_mtEFG_C"/>
    <property type="match status" value="1"/>
</dbReference>
<dbReference type="SUPFAM" id="SSF52540">
    <property type="entry name" value="P-loop containing nucleoside triphosphate hydrolases"/>
    <property type="match status" value="1"/>
</dbReference>
<gene>
    <name evidence="6" type="ORF">CHILSU_LOCUS3854</name>
</gene>
<dbReference type="InterPro" id="IPR041095">
    <property type="entry name" value="EFG_II"/>
</dbReference>
<dbReference type="Pfam" id="PF00009">
    <property type="entry name" value="GTP_EFTU"/>
    <property type="match status" value="1"/>
</dbReference>
<dbReference type="EMBL" id="OU963910">
    <property type="protein sequence ID" value="CAH0400655.1"/>
    <property type="molecule type" value="Genomic_DNA"/>
</dbReference>
<evidence type="ECO:0000256" key="4">
    <source>
        <dbReference type="ARBA" id="ARBA00023134"/>
    </source>
</evidence>
<dbReference type="Gene3D" id="3.30.70.870">
    <property type="entry name" value="Elongation Factor G (Translational Gtpase), domain 3"/>
    <property type="match status" value="1"/>
</dbReference>
<evidence type="ECO:0000256" key="3">
    <source>
        <dbReference type="ARBA" id="ARBA00023128"/>
    </source>
</evidence>
<dbReference type="Proteomes" id="UP001153292">
    <property type="component" value="Chromosome 17"/>
</dbReference>
<sequence length="772" mass="85850">MKTFCLVNYYRKLFKRLSIRRYCSQSSKTRLSNTEHIRNIGILAHIDAGKTTTTERMLFYSGTIRSMGEVHHGNTVTDYMEQERQRGITITSAAVSFPWNGHQINLIDTPGHIDFTMEVEQSLAVLDGAVVVLDASAGVEAQTLTVWRQASGYRIPRLLYLNKMDRADADAAACVRSVRDKLNADPLLLHAPVLHEGRFIGLIDLITLEEIIWTQGRGRNIARRKLTEKSDGRKWEDALKGHRELVDSISSMDDQLADIIIKEESLDNIASKDIGDAIRRCTVGMKGFPVLCGSSYKNIGVQTLMDAVVSYLPSPEECNDLYQCFSQDLAARAFKVQHDDQKGVLTFLRLYEGQISRGQKIYNLARDKSEQTGSLYVALADEYKMVENVTAGNIAVVSSLKATMTGDLVTSTQSAANRAKERLTEQLGDPTRLEHLLVPSAKQRLQALEEQPTPGEIADIMLGIGTRVPDPVFICSIEPPSAAFQSALDTALEELTREDPSLRVSTDEETGQIVLAGMGELHLEIIKERIIREYKIDVELGDLQIAYREALVGQGRHTLSVDRKIGSARQQVKITLSAKNLKVPQDKVFRLDKSPDSAANLAHLHPRHLAAMKRGVDTAIQHGPKLGCPLVDVQVTLHWFEVGRGTSDSVITATAAQCLRKVFEEADSVLLEPMMLLEVVCPESHSGRVLADLNRRRANLRHVTIRQQNKMLMMIEQVIECLAPLSELLGYSSTLRSLSSGLASFTMEFHSNQRMTPTDEHNAIKRVTGFSA</sequence>
<dbReference type="InterPro" id="IPR009022">
    <property type="entry name" value="EFG_III"/>
</dbReference>
<dbReference type="NCBIfam" id="TIGR00231">
    <property type="entry name" value="small_GTP"/>
    <property type="match status" value="1"/>
</dbReference>
<evidence type="ECO:0000259" key="5">
    <source>
        <dbReference type="PROSITE" id="PS51722"/>
    </source>
</evidence>
<keyword evidence="3" id="KW-0496">Mitochondrion</keyword>
<protein>
    <recommendedName>
        <fullName evidence="5">Tr-type G domain-containing protein</fullName>
    </recommendedName>
</protein>
<dbReference type="InterPro" id="IPR035649">
    <property type="entry name" value="EFG_V"/>
</dbReference>
<dbReference type="InterPro" id="IPR027417">
    <property type="entry name" value="P-loop_NTPase"/>
</dbReference>
<dbReference type="PROSITE" id="PS51722">
    <property type="entry name" value="G_TR_2"/>
    <property type="match status" value="1"/>
</dbReference>
<keyword evidence="1" id="KW-0547">Nucleotide-binding</keyword>
<dbReference type="Gene3D" id="2.40.30.10">
    <property type="entry name" value="Translation factors"/>
    <property type="match status" value="1"/>
</dbReference>
<dbReference type="Pfam" id="PF00679">
    <property type="entry name" value="EFG_C"/>
    <property type="match status" value="1"/>
</dbReference>
<keyword evidence="2" id="KW-0648">Protein biosynthesis</keyword>
<name>A0ABN8AWQ4_CHISP</name>
<keyword evidence="7" id="KW-1185">Reference proteome</keyword>
<dbReference type="CDD" id="cd01886">
    <property type="entry name" value="EF-G"/>
    <property type="match status" value="1"/>
</dbReference>
<evidence type="ECO:0000313" key="7">
    <source>
        <dbReference type="Proteomes" id="UP001153292"/>
    </source>
</evidence>
<dbReference type="InterPro" id="IPR053905">
    <property type="entry name" value="EF-G-like_DII"/>
</dbReference>
<dbReference type="Gene3D" id="3.40.50.300">
    <property type="entry name" value="P-loop containing nucleotide triphosphate hydrolases"/>
    <property type="match status" value="1"/>
</dbReference>
<keyword evidence="4" id="KW-0342">GTP-binding</keyword>
<dbReference type="InterPro" id="IPR000795">
    <property type="entry name" value="T_Tr_GTP-bd_dom"/>
</dbReference>
<dbReference type="InterPro" id="IPR014721">
    <property type="entry name" value="Ribsml_uS5_D2-typ_fold_subgr"/>
</dbReference>
<accession>A0ABN8AWQ4</accession>
<evidence type="ECO:0000256" key="2">
    <source>
        <dbReference type="ARBA" id="ARBA00022917"/>
    </source>
</evidence>
<dbReference type="PANTHER" id="PTHR43261:SF1">
    <property type="entry name" value="RIBOSOME-RELEASING FACTOR 2, MITOCHONDRIAL"/>
    <property type="match status" value="1"/>
</dbReference>
<dbReference type="Gene3D" id="3.30.230.10">
    <property type="match status" value="1"/>
</dbReference>